<proteinExistence type="predicted"/>
<reference evidence="1" key="1">
    <citation type="journal article" date="2023" name="G3 (Bethesda)">
        <title>Whole genome assembly and annotation of the endangered Caribbean coral Acropora cervicornis.</title>
        <authorList>
            <person name="Selwyn J.D."/>
            <person name="Vollmer S.V."/>
        </authorList>
    </citation>
    <scope>NUCLEOTIDE SEQUENCE</scope>
    <source>
        <strain evidence="1">K2</strain>
    </source>
</reference>
<dbReference type="PANTHER" id="PTHR47508:SF1">
    <property type="entry name" value="NON-SPECIFIC SERINE_THREONINE PROTEIN KINASE"/>
    <property type="match status" value="1"/>
</dbReference>
<evidence type="ECO:0000313" key="2">
    <source>
        <dbReference type="Proteomes" id="UP001249851"/>
    </source>
</evidence>
<dbReference type="Gene3D" id="3.40.50.300">
    <property type="entry name" value="P-loop containing nucleotide triphosphate hydrolases"/>
    <property type="match status" value="1"/>
</dbReference>
<dbReference type="SUPFAM" id="SSF52540">
    <property type="entry name" value="P-loop containing nucleoside triphosphate hydrolases"/>
    <property type="match status" value="1"/>
</dbReference>
<dbReference type="InterPro" id="IPR027417">
    <property type="entry name" value="P-loop_NTPase"/>
</dbReference>
<evidence type="ECO:0000313" key="1">
    <source>
        <dbReference type="EMBL" id="KAK2563181.1"/>
    </source>
</evidence>
<dbReference type="PANTHER" id="PTHR47508">
    <property type="entry name" value="SAM DOMAIN-CONTAINING PROTEIN-RELATED"/>
    <property type="match status" value="1"/>
</dbReference>
<dbReference type="Gene3D" id="3.30.70.1390">
    <property type="entry name" value="ROC domain from the Parkinson's disease-associated leucine-rich repeat kinase 2"/>
    <property type="match status" value="1"/>
</dbReference>
<dbReference type="Gene3D" id="1.10.10.10">
    <property type="entry name" value="Winged helix-like DNA-binding domain superfamily/Winged helix DNA-binding domain"/>
    <property type="match status" value="1"/>
</dbReference>
<dbReference type="Proteomes" id="UP001249851">
    <property type="component" value="Unassembled WGS sequence"/>
</dbReference>
<dbReference type="Pfam" id="PF08477">
    <property type="entry name" value="Roc"/>
    <property type="match status" value="1"/>
</dbReference>
<sequence length="547" mass="63363">MHHLQSPRLEDDIKSKEAILTLWDFAGQQLYYASHPVFLSGRAVYILVHNLNKSLLATAEPLVRQGMNDILLENPNNETNLDNLLSWLVSVHNIRSNANTNVAHHGTKQSYLRPPVIIVGTNLDQPFEDVKTAENHIKNSVLGKDYAKHVIMPFFTVNNKAENDEGVQKLRHKIMEVLKDEPYMPEEVPLRWFNFERAVDALVAKQIYFMDLNQLLSIIRQVCHIDDEEEVTAMLNFYHDLGVIVKHGRTVVLQAQWLIDLFKQLITVRPHDEADPLYVNCWRELERNGILRMALVDHVFSEFSKKGLRKQDILDMMELYGLIAKFSNATDENQDEQSYFVPTQLRSSPSALCEIKPSECDPCPLVLHFRDGFVPHGLFPRLVSEFIHWCSENGFRNTPQLFNNGARLFIGKQIIFDLILICKKRFIKIVLKRRNASSSKPLLMSDSNEMAFEVRNFIERTLDGFSRDLCWLSNLQYELSVVCTHCLQSRCSLHRLMSCSQDDCLHLLRVRSGEELICEKNFCDETVSPGWEMWFEVPDTQVNRFPF</sequence>
<dbReference type="InterPro" id="IPR036388">
    <property type="entry name" value="WH-like_DNA-bd_sf"/>
</dbReference>
<comment type="caution">
    <text evidence="1">The sequence shown here is derived from an EMBL/GenBank/DDBJ whole genome shotgun (WGS) entry which is preliminary data.</text>
</comment>
<protein>
    <submittedName>
        <fullName evidence="1">Cyclic GMP-binding protein C</fullName>
    </submittedName>
</protein>
<dbReference type="AlphaFoldDB" id="A0AAD9QLI9"/>
<dbReference type="EMBL" id="JARQWQ010000026">
    <property type="protein sequence ID" value="KAK2563181.1"/>
    <property type="molecule type" value="Genomic_DNA"/>
</dbReference>
<reference evidence="1" key="2">
    <citation type="journal article" date="2023" name="Science">
        <title>Genomic signatures of disease resistance in endangered staghorn corals.</title>
        <authorList>
            <person name="Vollmer S.V."/>
            <person name="Selwyn J.D."/>
            <person name="Despard B.A."/>
            <person name="Roesel C.L."/>
        </authorList>
    </citation>
    <scope>NUCLEOTIDE SEQUENCE</scope>
    <source>
        <strain evidence="1">K2</strain>
    </source>
</reference>
<keyword evidence="2" id="KW-1185">Reference proteome</keyword>
<gene>
    <name evidence="1" type="ORF">P5673_013533</name>
</gene>
<accession>A0AAD9QLI9</accession>
<organism evidence="1 2">
    <name type="scientific">Acropora cervicornis</name>
    <name type="common">Staghorn coral</name>
    <dbReference type="NCBI Taxonomy" id="6130"/>
    <lineage>
        <taxon>Eukaryota</taxon>
        <taxon>Metazoa</taxon>
        <taxon>Cnidaria</taxon>
        <taxon>Anthozoa</taxon>
        <taxon>Hexacorallia</taxon>
        <taxon>Scleractinia</taxon>
        <taxon>Astrocoeniina</taxon>
        <taxon>Acroporidae</taxon>
        <taxon>Acropora</taxon>
    </lineage>
</organism>
<name>A0AAD9QLI9_ACRCE</name>